<keyword evidence="1" id="KW-0812">Transmembrane</keyword>
<keyword evidence="1" id="KW-0472">Membrane</keyword>
<keyword evidence="1" id="KW-1133">Transmembrane helix</keyword>
<reference evidence="2 3" key="1">
    <citation type="submission" date="2021-07" db="EMBL/GenBank/DDBJ databases">
        <authorList>
            <consortium name="Genoscope - CEA"/>
            <person name="William W."/>
        </authorList>
    </citation>
    <scope>NUCLEOTIDE SEQUENCE [LARGE SCALE GENOMIC DNA]</scope>
</reference>
<dbReference type="EMBL" id="LS974618">
    <property type="protein sequence ID" value="CAG7891366.1"/>
    <property type="molecule type" value="Genomic_DNA"/>
</dbReference>
<dbReference type="AlphaFoldDB" id="A0A8D9H4A6"/>
<name>A0A8D9H4A6_BRACM</name>
<gene>
    <name evidence="2" type="ORF">BRAPAZ1V2_A02P03180.2</name>
</gene>
<dbReference type="Proteomes" id="UP000694005">
    <property type="component" value="Chromosome A02"/>
</dbReference>
<proteinExistence type="predicted"/>
<evidence type="ECO:0000256" key="1">
    <source>
        <dbReference type="SAM" id="Phobius"/>
    </source>
</evidence>
<accession>A0A8D9H4A6</accession>
<dbReference type="Gramene" id="A02p03180.2_BraZ1">
    <property type="protein sequence ID" value="A02p03180.2_BraZ1.CDS"/>
    <property type="gene ID" value="A02g03180.2_BraZ1"/>
</dbReference>
<sequence>MQCNKDNQLTWLKRDHIQFLFFFFFFLCFCVFHLNLKLVLPRPNVTHLLPGIQILDAPIIFSKFQVNFCSKIRKQTFLNKLSVHSYGSSLLRGCKLAPVLKNLII</sequence>
<evidence type="ECO:0000313" key="3">
    <source>
        <dbReference type="Proteomes" id="UP000694005"/>
    </source>
</evidence>
<feature type="transmembrane region" description="Helical" evidence="1">
    <location>
        <begin position="17"/>
        <end position="36"/>
    </location>
</feature>
<protein>
    <submittedName>
        <fullName evidence="2">Uncharacterized protein</fullName>
    </submittedName>
</protein>
<evidence type="ECO:0000313" key="2">
    <source>
        <dbReference type="EMBL" id="CAG7891366.1"/>
    </source>
</evidence>
<organism evidence="2 3">
    <name type="scientific">Brassica campestris</name>
    <name type="common">Field mustard</name>
    <dbReference type="NCBI Taxonomy" id="3711"/>
    <lineage>
        <taxon>Eukaryota</taxon>
        <taxon>Viridiplantae</taxon>
        <taxon>Streptophyta</taxon>
        <taxon>Embryophyta</taxon>
        <taxon>Tracheophyta</taxon>
        <taxon>Spermatophyta</taxon>
        <taxon>Magnoliopsida</taxon>
        <taxon>eudicotyledons</taxon>
        <taxon>Gunneridae</taxon>
        <taxon>Pentapetalae</taxon>
        <taxon>rosids</taxon>
        <taxon>malvids</taxon>
        <taxon>Brassicales</taxon>
        <taxon>Brassicaceae</taxon>
        <taxon>Brassiceae</taxon>
        <taxon>Brassica</taxon>
    </lineage>
</organism>